<evidence type="ECO:0000313" key="3">
    <source>
        <dbReference type="Proteomes" id="UP000037043"/>
    </source>
</evidence>
<dbReference type="EMBL" id="LHUR01000031">
    <property type="protein sequence ID" value="KOA18889.1"/>
    <property type="molecule type" value="Genomic_DNA"/>
</dbReference>
<organism evidence="2 3">
    <name type="scientific">Clostridium homopropionicum DSM 5847</name>
    <dbReference type="NCBI Taxonomy" id="1121318"/>
    <lineage>
        <taxon>Bacteria</taxon>
        <taxon>Bacillati</taxon>
        <taxon>Bacillota</taxon>
        <taxon>Clostridia</taxon>
        <taxon>Eubacteriales</taxon>
        <taxon>Clostridiaceae</taxon>
        <taxon>Clostridium</taxon>
    </lineage>
</organism>
<reference evidence="3" key="1">
    <citation type="submission" date="2015-08" db="EMBL/GenBank/DDBJ databases">
        <title>Genome sequence of the strict anaerobe Clostridium homopropionicum LuHBu1 (DSM 5847T).</title>
        <authorList>
            <person name="Poehlein A."/>
            <person name="Beck M."/>
            <person name="Schiel-Bengelsdorf B."/>
            <person name="Bengelsdorf F.R."/>
            <person name="Daniel R."/>
            <person name="Duerre P."/>
        </authorList>
    </citation>
    <scope>NUCLEOTIDE SEQUENCE [LARGE SCALE GENOMIC DNA]</scope>
    <source>
        <strain evidence="3">DSM 5847</strain>
    </source>
</reference>
<sequence>MKKYFPYLLPILGLCLFIVVMFSGKYLKEPLKSSEDVMGFVKTAMEDTVNEKWDNVSIDINNIERAWKKIVPRIQFSVERDEIYNIGINIARLKGANMTKDKSSILMELNEFMENWDELTK</sequence>
<dbReference type="InterPro" id="IPR025373">
    <property type="entry name" value="DUF4363"/>
</dbReference>
<feature type="transmembrane region" description="Helical" evidence="1">
    <location>
        <begin position="6"/>
        <end position="24"/>
    </location>
</feature>
<keyword evidence="1" id="KW-0812">Transmembrane</keyword>
<dbReference type="Pfam" id="PF14276">
    <property type="entry name" value="DUF4363"/>
    <property type="match status" value="1"/>
</dbReference>
<accession>A0A0L6Z7E9</accession>
<proteinExistence type="predicted"/>
<dbReference type="PATRIC" id="fig|1121318.3.peg.2641"/>
<protein>
    <recommendedName>
        <fullName evidence="4">DUF4363 domain-containing protein</fullName>
    </recommendedName>
</protein>
<evidence type="ECO:0008006" key="4">
    <source>
        <dbReference type="Google" id="ProtNLM"/>
    </source>
</evidence>
<evidence type="ECO:0000313" key="2">
    <source>
        <dbReference type="EMBL" id="KOA18889.1"/>
    </source>
</evidence>
<gene>
    <name evidence="2" type="ORF">CLHOM_26290</name>
</gene>
<name>A0A0L6Z7E9_9CLOT</name>
<dbReference type="STRING" id="36844.SAMN04488501_109127"/>
<keyword evidence="3" id="KW-1185">Reference proteome</keyword>
<evidence type="ECO:0000256" key="1">
    <source>
        <dbReference type="SAM" id="Phobius"/>
    </source>
</evidence>
<dbReference type="AlphaFoldDB" id="A0A0L6Z7E9"/>
<keyword evidence="1" id="KW-0472">Membrane</keyword>
<comment type="caution">
    <text evidence="2">The sequence shown here is derived from an EMBL/GenBank/DDBJ whole genome shotgun (WGS) entry which is preliminary data.</text>
</comment>
<keyword evidence="1" id="KW-1133">Transmembrane helix</keyword>
<dbReference type="Proteomes" id="UP000037043">
    <property type="component" value="Unassembled WGS sequence"/>
</dbReference>
<dbReference type="RefSeq" id="WP_052222117.1">
    <property type="nucleotide sequence ID" value="NZ_LHUR01000031.1"/>
</dbReference>